<dbReference type="GO" id="GO:0015074">
    <property type="term" value="P:DNA integration"/>
    <property type="evidence" value="ECO:0007669"/>
    <property type="project" value="InterPro"/>
</dbReference>
<evidence type="ECO:0008006" key="5">
    <source>
        <dbReference type="Google" id="ProtNLM"/>
    </source>
</evidence>
<dbReference type="Pfam" id="PF01498">
    <property type="entry name" value="HTH_Tnp_Tc3_2"/>
    <property type="match status" value="1"/>
</dbReference>
<evidence type="ECO:0000259" key="2">
    <source>
        <dbReference type="Pfam" id="PF13358"/>
    </source>
</evidence>
<dbReference type="InterPro" id="IPR052338">
    <property type="entry name" value="Transposase_5"/>
</dbReference>
<dbReference type="PANTHER" id="PTHR23022:SF135">
    <property type="entry name" value="SI:DKEY-77F5.3"/>
    <property type="match status" value="1"/>
</dbReference>
<sequence>MPNWIRKKGGKQRLVSGITRRSIKREALSSLLRTAKEVHLKLEELGYSMSYQSAINALHSVEIFAEIKKKKPLLTAQHKKARLAWAKKHQYWTIHDWRRVIFSDETKINIWGSDGCKYYWKCKVDRLQSYHVEVTVKHGDGDIMLWGCIASEGPGYARHIFDGTMNSDIYQEILGTSLKDTLGYYGLDWKSSVFQRDNDPKHRSNSTKQYMENNSMFYIDDWPSQSPDLNPIEHIWHHLKLKVSMYENRAKSMHELWRRVEKGWNSFTKDQCLKYIDSMPERIQVVIAEKGRLTRC</sequence>
<reference evidence="3" key="1">
    <citation type="journal article" date="2020" name="Microb. Genom.">
        <title>Genetic diversity of clinical and environmental Mucorales isolates obtained from an investigation of mucormycosis cases among solid organ transplant recipients.</title>
        <authorList>
            <person name="Nguyen M.H."/>
            <person name="Kaul D."/>
            <person name="Muto C."/>
            <person name="Cheng S.J."/>
            <person name="Richter R.A."/>
            <person name="Bruno V.M."/>
            <person name="Liu G."/>
            <person name="Beyhan S."/>
            <person name="Sundermann A.J."/>
            <person name="Mounaud S."/>
            <person name="Pasculle A.W."/>
            <person name="Nierman W.C."/>
            <person name="Driscoll E."/>
            <person name="Cumbie R."/>
            <person name="Clancy C.J."/>
            <person name="Dupont C.L."/>
        </authorList>
    </citation>
    <scope>NUCLEOTIDE SEQUENCE</scope>
    <source>
        <strain evidence="3">GL16</strain>
    </source>
</reference>
<organism evidence="3 4">
    <name type="scientific">Rhizopus oryzae</name>
    <name type="common">Mucormycosis agent</name>
    <name type="synonym">Rhizopus arrhizus var. delemar</name>
    <dbReference type="NCBI Taxonomy" id="64495"/>
    <lineage>
        <taxon>Eukaryota</taxon>
        <taxon>Fungi</taxon>
        <taxon>Fungi incertae sedis</taxon>
        <taxon>Mucoromycota</taxon>
        <taxon>Mucoromycotina</taxon>
        <taxon>Mucoromycetes</taxon>
        <taxon>Mucorales</taxon>
        <taxon>Mucorineae</taxon>
        <taxon>Rhizopodaceae</taxon>
        <taxon>Rhizopus</taxon>
    </lineage>
</organism>
<accession>A0A9P7C3Q0</accession>
<feature type="domain" description="Transposase Tc1-like" evidence="1">
    <location>
        <begin position="22"/>
        <end position="90"/>
    </location>
</feature>
<dbReference type="GO" id="GO:0006313">
    <property type="term" value="P:DNA transposition"/>
    <property type="evidence" value="ECO:0007669"/>
    <property type="project" value="InterPro"/>
</dbReference>
<gene>
    <name evidence="3" type="ORF">G6F51_011757</name>
</gene>
<proteinExistence type="predicted"/>
<feature type="domain" description="Tc1-like transposase DDE" evidence="2">
    <location>
        <begin position="100"/>
        <end position="254"/>
    </location>
</feature>
<comment type="caution">
    <text evidence="3">The sequence shown here is derived from an EMBL/GenBank/DDBJ whole genome shotgun (WGS) entry which is preliminary data.</text>
</comment>
<evidence type="ECO:0000313" key="3">
    <source>
        <dbReference type="EMBL" id="KAG1535035.1"/>
    </source>
</evidence>
<dbReference type="Gene3D" id="3.30.420.10">
    <property type="entry name" value="Ribonuclease H-like superfamily/Ribonuclease H"/>
    <property type="match status" value="1"/>
</dbReference>
<dbReference type="Proteomes" id="UP000717996">
    <property type="component" value="Unassembled WGS sequence"/>
</dbReference>
<dbReference type="EMBL" id="JAANIT010002977">
    <property type="protein sequence ID" value="KAG1535035.1"/>
    <property type="molecule type" value="Genomic_DNA"/>
</dbReference>
<protein>
    <recommendedName>
        <fullName evidence="5">Tc1-like transposase DDE domain-containing protein</fullName>
    </recommendedName>
</protein>
<dbReference type="AlphaFoldDB" id="A0A9P7C3Q0"/>
<dbReference type="InterPro" id="IPR036397">
    <property type="entry name" value="RNaseH_sf"/>
</dbReference>
<dbReference type="GO" id="GO:0003677">
    <property type="term" value="F:DNA binding"/>
    <property type="evidence" value="ECO:0007669"/>
    <property type="project" value="InterPro"/>
</dbReference>
<dbReference type="PANTHER" id="PTHR23022">
    <property type="entry name" value="TRANSPOSABLE ELEMENT-RELATED"/>
    <property type="match status" value="1"/>
</dbReference>
<evidence type="ECO:0000313" key="4">
    <source>
        <dbReference type="Proteomes" id="UP000717996"/>
    </source>
</evidence>
<dbReference type="InterPro" id="IPR002492">
    <property type="entry name" value="Transposase_Tc1-like"/>
</dbReference>
<dbReference type="InterPro" id="IPR038717">
    <property type="entry name" value="Tc1-like_DDE_dom"/>
</dbReference>
<name>A0A9P7C3Q0_RHIOR</name>
<dbReference type="Pfam" id="PF13358">
    <property type="entry name" value="DDE_3"/>
    <property type="match status" value="1"/>
</dbReference>
<evidence type="ECO:0000259" key="1">
    <source>
        <dbReference type="Pfam" id="PF01498"/>
    </source>
</evidence>